<evidence type="ECO:0000313" key="3">
    <source>
        <dbReference type="Proteomes" id="UP000007796"/>
    </source>
</evidence>
<evidence type="ECO:0000256" key="1">
    <source>
        <dbReference type="SAM" id="MobiDB-lite"/>
    </source>
</evidence>
<proteinExistence type="predicted"/>
<reference evidence="2 3" key="1">
    <citation type="journal article" date="2011" name="Proc. Natl. Acad. Sci. U.S.A.">
        <title>Genome and transcriptome analyses of the mountain pine beetle-fungal symbiont Grosmannia clavigera, a lodgepole pine pathogen.</title>
        <authorList>
            <person name="DiGuistini S."/>
            <person name="Wang Y."/>
            <person name="Liao N.Y."/>
            <person name="Taylor G."/>
            <person name="Tanguay P."/>
            <person name="Feau N."/>
            <person name="Henrissat B."/>
            <person name="Chan S.K."/>
            <person name="Hesse-Orce U."/>
            <person name="Alamouti S.M."/>
            <person name="Tsui C.K.M."/>
            <person name="Docking R.T."/>
            <person name="Levasseur A."/>
            <person name="Haridas S."/>
            <person name="Robertson G."/>
            <person name="Birol I."/>
            <person name="Holt R.A."/>
            <person name="Marra M.A."/>
            <person name="Hamelin R.C."/>
            <person name="Hirst M."/>
            <person name="Jones S.J.M."/>
            <person name="Bohlmann J."/>
            <person name="Breuil C."/>
        </authorList>
    </citation>
    <scope>NUCLEOTIDE SEQUENCE [LARGE SCALE GENOMIC DNA]</scope>
    <source>
        <strain evidence="3">kw1407 / UAMH 11150</strain>
    </source>
</reference>
<name>F0XSR6_GROCL</name>
<feature type="region of interest" description="Disordered" evidence="1">
    <location>
        <begin position="1"/>
        <end position="87"/>
    </location>
</feature>
<evidence type="ECO:0000313" key="2">
    <source>
        <dbReference type="EMBL" id="EFW99131.1"/>
    </source>
</evidence>
<dbReference type="GeneID" id="25978887"/>
<feature type="compositionally biased region" description="Basic and acidic residues" evidence="1">
    <location>
        <begin position="19"/>
        <end position="30"/>
    </location>
</feature>
<organism evidence="3">
    <name type="scientific">Grosmannia clavigera (strain kw1407 / UAMH 11150)</name>
    <name type="common">Blue stain fungus</name>
    <name type="synonym">Graphiocladiella clavigera</name>
    <dbReference type="NCBI Taxonomy" id="655863"/>
    <lineage>
        <taxon>Eukaryota</taxon>
        <taxon>Fungi</taxon>
        <taxon>Dikarya</taxon>
        <taxon>Ascomycota</taxon>
        <taxon>Pezizomycotina</taxon>
        <taxon>Sordariomycetes</taxon>
        <taxon>Sordariomycetidae</taxon>
        <taxon>Ophiostomatales</taxon>
        <taxon>Ophiostomataceae</taxon>
        <taxon>Leptographium</taxon>
    </lineage>
</organism>
<accession>F0XSR6</accession>
<feature type="compositionally biased region" description="Low complexity" evidence="1">
    <location>
        <begin position="7"/>
        <end position="18"/>
    </location>
</feature>
<dbReference type="Proteomes" id="UP000007796">
    <property type="component" value="Unassembled WGS sequence"/>
</dbReference>
<gene>
    <name evidence="2" type="ORF">CMQ_5552</name>
</gene>
<dbReference type="AlphaFoldDB" id="F0XSR6"/>
<protein>
    <submittedName>
        <fullName evidence="2">Uncharacterized protein</fullName>
    </submittedName>
</protein>
<sequence>MVRVSETQIDGQTIGQQDGMRRLGRNEQRPGVRTTRATMPEAACKRPEHGKGPLARPEVVQQRDERPFATDCPVEPANAVGITQEDGGKIQDTLCDLYDWPEMAESLAPVPE</sequence>
<dbReference type="HOGENOM" id="CLU_2146134_0_0_1"/>
<keyword evidence="3" id="KW-1185">Reference proteome</keyword>
<dbReference type="InParanoid" id="F0XSR6"/>
<dbReference type="RefSeq" id="XP_014168614.1">
    <property type="nucleotide sequence ID" value="XM_014313139.1"/>
</dbReference>
<dbReference type="EMBL" id="GL629997">
    <property type="protein sequence ID" value="EFW99131.1"/>
    <property type="molecule type" value="Genomic_DNA"/>
</dbReference>